<evidence type="ECO:0000256" key="7">
    <source>
        <dbReference type="ARBA" id="ARBA00022664"/>
    </source>
</evidence>
<dbReference type="GeneID" id="115603625"/>
<evidence type="ECO:0000256" key="19">
    <source>
        <dbReference type="ARBA" id="ARBA00023187"/>
    </source>
</evidence>
<evidence type="ECO:0000256" key="8">
    <source>
        <dbReference type="ARBA" id="ARBA00022723"/>
    </source>
</evidence>
<dbReference type="PROSITE" id="PS51194">
    <property type="entry name" value="HELICASE_CTER"/>
    <property type="match status" value="1"/>
</dbReference>
<feature type="region of interest" description="Disordered" evidence="27">
    <location>
        <begin position="366"/>
        <end position="406"/>
    </location>
</feature>
<keyword evidence="12" id="KW-0378">Hydrolase</keyword>
<evidence type="ECO:0000259" key="28">
    <source>
        <dbReference type="PROSITE" id="PS51192"/>
    </source>
</evidence>
<evidence type="ECO:0000256" key="14">
    <source>
        <dbReference type="ARBA" id="ARBA00022833"/>
    </source>
</evidence>
<keyword evidence="19" id="KW-0508">mRNA splicing</keyword>
<feature type="compositionally biased region" description="Basic and acidic residues" evidence="27">
    <location>
        <begin position="146"/>
        <end position="162"/>
    </location>
</feature>
<dbReference type="CDD" id="cd18072">
    <property type="entry name" value="DEXHc_TTF2"/>
    <property type="match status" value="1"/>
</dbReference>
<evidence type="ECO:0000256" key="26">
    <source>
        <dbReference type="PROSITE-ProRule" id="PRU01343"/>
    </source>
</evidence>
<evidence type="ECO:0000256" key="9">
    <source>
        <dbReference type="ARBA" id="ARBA00022728"/>
    </source>
</evidence>
<keyword evidence="8" id="KW-0479">Metal-binding</keyword>
<comment type="similarity">
    <text evidence="3">Belongs to the SNF2/RAD54 helicase family.</text>
</comment>
<evidence type="ECO:0000256" key="16">
    <source>
        <dbReference type="ARBA" id="ARBA00023015"/>
    </source>
</evidence>
<feature type="region of interest" description="Disordered" evidence="27">
    <location>
        <begin position="114"/>
        <end position="300"/>
    </location>
</feature>
<protein>
    <recommendedName>
        <fullName evidence="23">Transcription termination factor 2</fullName>
    </recommendedName>
    <alternativeName>
        <fullName evidence="25">RNA polymerase II termination factor</fullName>
    </alternativeName>
    <alternativeName>
        <fullName evidence="24">Transcription release factor 2</fullName>
    </alternativeName>
</protein>
<dbReference type="GeneTree" id="ENSGT00940000164746"/>
<dbReference type="Gene3D" id="3.40.50.10810">
    <property type="entry name" value="Tandem AAA-ATPase domain"/>
    <property type="match status" value="1"/>
</dbReference>
<dbReference type="InterPro" id="IPR001650">
    <property type="entry name" value="Helicase_C-like"/>
</dbReference>
<keyword evidence="13" id="KW-0347">Helicase</keyword>
<dbReference type="FunFam" id="3.40.50.300:FF:001502">
    <property type="entry name" value="Transcription termination factor 2"/>
    <property type="match status" value="1"/>
</dbReference>
<evidence type="ECO:0000256" key="18">
    <source>
        <dbReference type="ARBA" id="ARBA00023163"/>
    </source>
</evidence>
<dbReference type="Ensembl" id="ENSSHBT00005002325.1">
    <property type="protein sequence ID" value="ENSSHBP00005001889.1"/>
    <property type="gene ID" value="ENSSHBG00005001741.1"/>
</dbReference>
<dbReference type="GO" id="GO:0003677">
    <property type="term" value="F:DNA binding"/>
    <property type="evidence" value="ECO:0007669"/>
    <property type="project" value="UniProtKB-KW"/>
</dbReference>
<keyword evidence="11 26" id="KW-0863">Zinc-finger</keyword>
<evidence type="ECO:0000256" key="1">
    <source>
        <dbReference type="ARBA" id="ARBA00004123"/>
    </source>
</evidence>
<accession>A0A672TIF4</accession>
<proteinExistence type="inferred from homology"/>
<dbReference type="CTD" id="8458"/>
<dbReference type="InParanoid" id="A0A672TIF4"/>
<dbReference type="GO" id="GO:0006397">
    <property type="term" value="P:mRNA processing"/>
    <property type="evidence" value="ECO:0007669"/>
    <property type="project" value="UniProtKB-KW"/>
</dbReference>
<dbReference type="AlphaFoldDB" id="A0A672TIF4"/>
<gene>
    <name evidence="31" type="primary">TTF2</name>
</gene>
<evidence type="ECO:0000256" key="17">
    <source>
        <dbReference type="ARBA" id="ARBA00023125"/>
    </source>
</evidence>
<dbReference type="GO" id="GO:0008270">
    <property type="term" value="F:zinc ion binding"/>
    <property type="evidence" value="ECO:0007669"/>
    <property type="project" value="UniProtKB-KW"/>
</dbReference>
<dbReference type="GO" id="GO:0004386">
    <property type="term" value="F:helicase activity"/>
    <property type="evidence" value="ECO:0007669"/>
    <property type="project" value="UniProtKB-KW"/>
</dbReference>
<dbReference type="Pfam" id="PF00271">
    <property type="entry name" value="Helicase_C"/>
    <property type="match status" value="1"/>
</dbReference>
<dbReference type="GO" id="GO:0005737">
    <property type="term" value="C:cytoplasm"/>
    <property type="evidence" value="ECO:0007669"/>
    <property type="project" value="UniProtKB-SubCell"/>
</dbReference>
<dbReference type="PROSITE" id="PS51999">
    <property type="entry name" value="ZF_GRF"/>
    <property type="match status" value="1"/>
</dbReference>
<feature type="domain" description="Helicase ATP-binding" evidence="28">
    <location>
        <begin position="591"/>
        <end position="795"/>
    </location>
</feature>
<evidence type="ECO:0000256" key="24">
    <source>
        <dbReference type="ARBA" id="ARBA00079067"/>
    </source>
</evidence>
<keyword evidence="15" id="KW-0067">ATP-binding</keyword>
<dbReference type="Gene3D" id="3.40.50.300">
    <property type="entry name" value="P-loop containing nucleotide triphosphate hydrolases"/>
    <property type="match status" value="1"/>
</dbReference>
<dbReference type="GO" id="GO:0005681">
    <property type="term" value="C:spliceosomal complex"/>
    <property type="evidence" value="ECO:0007669"/>
    <property type="project" value="UniProtKB-KW"/>
</dbReference>
<dbReference type="InterPro" id="IPR049730">
    <property type="entry name" value="SNF2/RAD54-like_C"/>
</dbReference>
<evidence type="ECO:0000256" key="23">
    <source>
        <dbReference type="ARBA" id="ARBA00070113"/>
    </source>
</evidence>
<keyword evidence="18" id="KW-0804">Transcription</keyword>
<dbReference type="GO" id="GO:0006281">
    <property type="term" value="P:DNA repair"/>
    <property type="evidence" value="ECO:0007669"/>
    <property type="project" value="TreeGrafter"/>
</dbReference>
<dbReference type="GO" id="GO:0008094">
    <property type="term" value="F:ATP-dependent activity, acting on DNA"/>
    <property type="evidence" value="ECO:0007669"/>
    <property type="project" value="TreeGrafter"/>
</dbReference>
<evidence type="ECO:0000259" key="30">
    <source>
        <dbReference type="PROSITE" id="PS51999"/>
    </source>
</evidence>
<keyword evidence="32" id="KW-1185">Reference proteome</keyword>
<keyword evidence="9" id="KW-0747">Spliceosome</keyword>
<dbReference type="SMART" id="SM00487">
    <property type="entry name" value="DEXDc"/>
    <property type="match status" value="1"/>
</dbReference>
<evidence type="ECO:0000256" key="15">
    <source>
        <dbReference type="ARBA" id="ARBA00022840"/>
    </source>
</evidence>
<dbReference type="InterPro" id="IPR010666">
    <property type="entry name" value="Znf_GRF"/>
</dbReference>
<dbReference type="SUPFAM" id="SSF52540">
    <property type="entry name" value="P-loop containing nucleoside triphosphate hydrolases"/>
    <property type="match status" value="2"/>
</dbReference>
<keyword evidence="16" id="KW-0805">Transcription regulation</keyword>
<keyword evidence="5" id="KW-0963">Cytoplasm</keyword>
<dbReference type="Pfam" id="PF00176">
    <property type="entry name" value="SNF2-rel_dom"/>
    <property type="match status" value="1"/>
</dbReference>
<evidence type="ECO:0000256" key="25">
    <source>
        <dbReference type="ARBA" id="ARBA00082628"/>
    </source>
</evidence>
<dbReference type="InterPro" id="IPR000330">
    <property type="entry name" value="SNF2_N"/>
</dbReference>
<comment type="function">
    <text evidence="21">DsDNA-dependent ATPase which acts as a transcription termination factor by coupling ATP hydrolysis with removal of RNA polymerase II from the DNA template. May contribute to mitotic transcription repression. May also be involved in pre-mRNA splicing.</text>
</comment>
<feature type="compositionally biased region" description="Polar residues" evidence="27">
    <location>
        <begin position="136"/>
        <end position="145"/>
    </location>
</feature>
<keyword evidence="20" id="KW-0539">Nucleus</keyword>
<dbReference type="SMART" id="SM00490">
    <property type="entry name" value="HELICc"/>
    <property type="match status" value="1"/>
</dbReference>
<evidence type="ECO:0000256" key="5">
    <source>
        <dbReference type="ARBA" id="ARBA00022490"/>
    </source>
</evidence>
<keyword evidence="17" id="KW-0238">DNA-binding</keyword>
<dbReference type="Pfam" id="PF06839">
    <property type="entry name" value="Zn_ribbon_GRF"/>
    <property type="match status" value="1"/>
</dbReference>
<dbReference type="PANTHER" id="PTHR45626">
    <property type="entry name" value="TRANSCRIPTION TERMINATION FACTOR 2-RELATED"/>
    <property type="match status" value="1"/>
</dbReference>
<dbReference type="PANTHER" id="PTHR45626:SF50">
    <property type="entry name" value="TRANSCRIPTION TERMINATION FACTOR 2"/>
    <property type="match status" value="1"/>
</dbReference>
<evidence type="ECO:0000313" key="32">
    <source>
        <dbReference type="Proteomes" id="UP000472266"/>
    </source>
</evidence>
<feature type="compositionally biased region" description="Basic and acidic residues" evidence="27">
    <location>
        <begin position="267"/>
        <end position="292"/>
    </location>
</feature>
<evidence type="ECO:0000256" key="3">
    <source>
        <dbReference type="ARBA" id="ARBA00007025"/>
    </source>
</evidence>
<reference evidence="31 32" key="1">
    <citation type="submission" date="2019-11" db="EMBL/GenBank/DDBJ databases">
        <title>Strigops habroptila (kakapo) genome, bStrHab1, primary haplotype, v2.</title>
        <authorList>
            <person name="Jarvis E.D."/>
            <person name="Howard J."/>
            <person name="Rhie A."/>
            <person name="Phillippy A."/>
            <person name="Korlach J."/>
            <person name="Digby A."/>
            <person name="Iorns D."/>
            <person name="Eason D."/>
            <person name="Robertson B."/>
            <person name="Raemaekers T."/>
            <person name="Howe K."/>
            <person name="Lewin H."/>
            <person name="Damas J."/>
            <person name="Hastie A."/>
            <person name="Tracey A."/>
            <person name="Chow W."/>
            <person name="Fedrigo O."/>
        </authorList>
    </citation>
    <scope>NUCLEOTIDE SEQUENCE [LARGE SCALE GENOMIC DNA]</scope>
</reference>
<keyword evidence="10" id="KW-0547">Nucleotide-binding</keyword>
<dbReference type="Proteomes" id="UP000472266">
    <property type="component" value="Chromosome 2"/>
</dbReference>
<evidence type="ECO:0000256" key="27">
    <source>
        <dbReference type="SAM" id="MobiDB-lite"/>
    </source>
</evidence>
<evidence type="ECO:0000256" key="11">
    <source>
        <dbReference type="ARBA" id="ARBA00022771"/>
    </source>
</evidence>
<organism evidence="31 32">
    <name type="scientific">Strigops habroptila</name>
    <name type="common">Kakapo</name>
    <dbReference type="NCBI Taxonomy" id="2489341"/>
    <lineage>
        <taxon>Eukaryota</taxon>
        <taxon>Metazoa</taxon>
        <taxon>Chordata</taxon>
        <taxon>Craniata</taxon>
        <taxon>Vertebrata</taxon>
        <taxon>Euteleostomi</taxon>
        <taxon>Archelosauria</taxon>
        <taxon>Archosauria</taxon>
        <taxon>Dinosauria</taxon>
        <taxon>Saurischia</taxon>
        <taxon>Theropoda</taxon>
        <taxon>Coelurosauria</taxon>
        <taxon>Aves</taxon>
        <taxon>Neognathae</taxon>
        <taxon>Neoaves</taxon>
        <taxon>Telluraves</taxon>
        <taxon>Australaves</taxon>
        <taxon>Psittaciformes</taxon>
        <taxon>Psittacidae</taxon>
        <taxon>Strigops</taxon>
    </lineage>
</organism>
<dbReference type="InterPro" id="IPR014001">
    <property type="entry name" value="Helicase_ATP-bd"/>
</dbReference>
<dbReference type="PROSITE" id="PS00690">
    <property type="entry name" value="DEAH_ATP_HELICASE"/>
    <property type="match status" value="1"/>
</dbReference>
<comment type="subcellular location">
    <subcellularLocation>
        <location evidence="2">Cytoplasm</location>
    </subcellularLocation>
    <subcellularLocation>
        <location evidence="1">Nucleus</location>
    </subcellularLocation>
</comment>
<evidence type="ECO:0000256" key="10">
    <source>
        <dbReference type="ARBA" id="ARBA00022741"/>
    </source>
</evidence>
<dbReference type="InterPro" id="IPR050628">
    <property type="entry name" value="SNF2_RAD54_helicase_TF"/>
</dbReference>
<dbReference type="CDD" id="cd18793">
    <property type="entry name" value="SF2_C_SNF"/>
    <property type="match status" value="1"/>
</dbReference>
<evidence type="ECO:0000256" key="20">
    <source>
        <dbReference type="ARBA" id="ARBA00023242"/>
    </source>
</evidence>
<evidence type="ECO:0000256" key="2">
    <source>
        <dbReference type="ARBA" id="ARBA00004496"/>
    </source>
</evidence>
<evidence type="ECO:0000259" key="29">
    <source>
        <dbReference type="PROSITE" id="PS51194"/>
    </source>
</evidence>
<evidence type="ECO:0000313" key="31">
    <source>
        <dbReference type="Ensembl" id="ENSSHBP00005001889.1"/>
    </source>
</evidence>
<keyword evidence="6" id="KW-0597">Phosphoprotein</keyword>
<sequence>MEVVLCAEHGSVCFLKTGVRDGPNKGKSFYVCGAQGPAACGFVLPAPIPASHCLIHEGCVVELQVLVQVQGTDEYQLFYRCLRSKLNGKKWCGSIPWQDPKATKVSKALESHPSTVSLFNPSGQRNPFKVIDKNSEPSSWKQMKQGNREESKANGVKAEKESVLLSHKEKKSTSDSSIEKEPLEGLKTEKQAKGNGSDPEHKESIVSESKLDLSESWKGKNTLLKEEKSDGGGRESKKSSECVEKEPGGRSKALPLSLGKQSTTTKPPEEEQLREKSLKSCGDKETREKEYVSWKNGEMKPMSEGVISPAVPQPALQHAALKAGAEAVLPKTQIRPGLGQHADQVSGSDSGDVEYFYSSLSKSKPEKSVEGLQSREIPSGKSAKSIQGTSLPGAAASRNVEGPQDPKALHNHLVVQLKQKKSTLATVNVQLLPDKGERLLKQVQDLEAALSALNVSTAEEDSTSSGCHEESLPNPFGRPGGTKLITPLPLQDPTARTPSGSQSHPSAAAALGSSEYYGHSFGMNSGVQNLYGGRMTEDRIRAVHSAISEAVNHLHTSLESCPREQTAAEDPSGLKVPLLLHQKQALTWLLWRESQRPCGGILADDMGLGKTLTMIALILAQKQLKTEKREEKSEIWLSKNDSTVIPSCSTLIICPASLIHHWKKEIDKRVGFGKLRVCLYHGPNRNKHAEVLSGYDVVVTTYSLLSKEVPTSKEEGEVPAKDHDVTSGSFPCSPLLRVAWARVILDEAHNIKNPKVQTSIAVCKLRASARWAVTGTPIQNNLLDMYSLLRFLRCSPFDEYKVWKYQVDNNTKKGGERLSLLTRSLLLRRTKDQLDSAGKPLVPLPQRSTQLHQLKLSAEEQSVYNVLFGKCRSTLQSYLKRQEQKNEGREYAGGNPFEKVAQEFGLSQKEFLADSQSASKVSSTVHVLSMLLRLRQCCCHLSLLKVALDQANLNSEGISLSIEEQLSALTLSELQTPDSMSTVYLSGTAFQTDIFEITRESTKIAHLLAELKTIHSTSQKSVVVSQWTSMLKVVAEHLQRQGLKYATVDGSVNPKQRMDVVEEFNNNPKGPQVMLVSLLAGGVGLNLTGGNHLFLLDMHWNPALEDQACDRIYRVGQQKDVVIHRFVCEGTVEEKIAQLQKRKKVLAQQVLSGKGETFTKLTLADLKILFGI</sequence>
<reference evidence="31" key="2">
    <citation type="submission" date="2025-08" db="UniProtKB">
        <authorList>
            <consortium name="Ensembl"/>
        </authorList>
    </citation>
    <scope>IDENTIFICATION</scope>
</reference>
<dbReference type="GO" id="GO:0016787">
    <property type="term" value="F:hydrolase activity"/>
    <property type="evidence" value="ECO:0007669"/>
    <property type="project" value="UniProtKB-KW"/>
</dbReference>
<dbReference type="OMA" id="IVSQWTN"/>
<feature type="domain" description="Helicase C-terminal" evidence="29">
    <location>
        <begin position="1003"/>
        <end position="1167"/>
    </location>
</feature>
<evidence type="ECO:0000256" key="4">
    <source>
        <dbReference type="ARBA" id="ARBA00022472"/>
    </source>
</evidence>
<keyword evidence="14" id="KW-0862">Zinc</keyword>
<feature type="domain" description="GRF-type" evidence="30">
    <location>
        <begin position="6"/>
        <end position="49"/>
    </location>
</feature>
<evidence type="ECO:0000256" key="12">
    <source>
        <dbReference type="ARBA" id="ARBA00022801"/>
    </source>
</evidence>
<dbReference type="InterPro" id="IPR002464">
    <property type="entry name" value="DNA/RNA_helicase_DEAH_CS"/>
</dbReference>
<keyword evidence="4" id="KW-0806">Transcription termination</keyword>
<dbReference type="GO" id="GO:0006353">
    <property type="term" value="P:DNA-templated transcription termination"/>
    <property type="evidence" value="ECO:0007669"/>
    <property type="project" value="UniProtKB-KW"/>
</dbReference>
<dbReference type="RefSeq" id="XP_030331496.1">
    <property type="nucleotide sequence ID" value="XM_030475636.1"/>
</dbReference>
<dbReference type="PROSITE" id="PS51192">
    <property type="entry name" value="HELICASE_ATP_BIND_1"/>
    <property type="match status" value="1"/>
</dbReference>
<dbReference type="GO" id="GO:0005524">
    <property type="term" value="F:ATP binding"/>
    <property type="evidence" value="ECO:0007669"/>
    <property type="project" value="UniProtKB-KW"/>
</dbReference>
<dbReference type="FunFam" id="3.40.50.10810:FF:000043">
    <property type="entry name" value="Transcription termination factor 2"/>
    <property type="match status" value="1"/>
</dbReference>
<evidence type="ECO:0000256" key="21">
    <source>
        <dbReference type="ARBA" id="ARBA00055750"/>
    </source>
</evidence>
<comment type="subunit">
    <text evidence="22">Interacts with CDC5L. Part of the spliceosome.</text>
</comment>
<dbReference type="GO" id="GO:0008380">
    <property type="term" value="P:RNA splicing"/>
    <property type="evidence" value="ECO:0007669"/>
    <property type="project" value="UniProtKB-KW"/>
</dbReference>
<keyword evidence="7" id="KW-0507">mRNA processing</keyword>
<evidence type="ECO:0000256" key="13">
    <source>
        <dbReference type="ARBA" id="ARBA00022806"/>
    </source>
</evidence>
<evidence type="ECO:0000256" key="6">
    <source>
        <dbReference type="ARBA" id="ARBA00022553"/>
    </source>
</evidence>
<reference evidence="31" key="3">
    <citation type="submission" date="2025-09" db="UniProtKB">
        <authorList>
            <consortium name="Ensembl"/>
        </authorList>
    </citation>
    <scope>IDENTIFICATION</scope>
</reference>
<evidence type="ECO:0000256" key="22">
    <source>
        <dbReference type="ARBA" id="ARBA00063699"/>
    </source>
</evidence>
<feature type="compositionally biased region" description="Polar residues" evidence="27">
    <location>
        <begin position="114"/>
        <end position="125"/>
    </location>
</feature>
<feature type="compositionally biased region" description="Basic and acidic residues" evidence="27">
    <location>
        <begin position="171"/>
        <end position="249"/>
    </location>
</feature>
<dbReference type="InterPro" id="IPR027417">
    <property type="entry name" value="P-loop_NTPase"/>
</dbReference>
<name>A0A672TIF4_STRHB</name>
<feature type="region of interest" description="Disordered" evidence="27">
    <location>
        <begin position="459"/>
        <end position="479"/>
    </location>
</feature>
<dbReference type="InterPro" id="IPR038718">
    <property type="entry name" value="SNF2-like_sf"/>
</dbReference>